<evidence type="ECO:0000256" key="3">
    <source>
        <dbReference type="ARBA" id="ARBA00022448"/>
    </source>
</evidence>
<dbReference type="InterPro" id="IPR050739">
    <property type="entry name" value="MFP"/>
</dbReference>
<dbReference type="GO" id="GO:0005886">
    <property type="term" value="C:plasma membrane"/>
    <property type="evidence" value="ECO:0007669"/>
    <property type="project" value="UniProtKB-SubCell"/>
</dbReference>
<dbReference type="Pfam" id="PF25988">
    <property type="entry name" value="HH_CyaD"/>
    <property type="match status" value="1"/>
</dbReference>
<keyword evidence="8" id="KW-0472">Membrane</keyword>
<dbReference type="GO" id="GO:0009306">
    <property type="term" value="P:protein secretion"/>
    <property type="evidence" value="ECO:0007669"/>
    <property type="project" value="InterPro"/>
</dbReference>
<keyword evidence="4 9" id="KW-1003">Cell membrane</keyword>
<evidence type="ECO:0000256" key="6">
    <source>
        <dbReference type="ARBA" id="ARBA00022692"/>
    </source>
</evidence>
<dbReference type="InterPro" id="IPR059040">
    <property type="entry name" value="HH_CyaD-like"/>
</dbReference>
<dbReference type="InterPro" id="IPR006144">
    <property type="entry name" value="Secretion_HlyD_CS"/>
</dbReference>
<evidence type="ECO:0000313" key="12">
    <source>
        <dbReference type="EMBL" id="PME74991.1"/>
    </source>
</evidence>
<gene>
    <name evidence="12" type="ORF">BCV30_20815</name>
</gene>
<keyword evidence="3 9" id="KW-0813">Transport</keyword>
<dbReference type="Proteomes" id="UP000235778">
    <property type="component" value="Unassembled WGS sequence"/>
</dbReference>
<keyword evidence="7" id="KW-1133">Transmembrane helix</keyword>
<keyword evidence="6" id="KW-0812">Transmembrane</keyword>
<reference evidence="13" key="1">
    <citation type="submission" date="2016-07" db="EMBL/GenBank/DDBJ databases">
        <title>Nontailed viruses are major unrecognized killers of bacteria in the ocean.</title>
        <authorList>
            <person name="Kauffman K."/>
            <person name="Hussain F."/>
            <person name="Yang J."/>
            <person name="Arevalo P."/>
            <person name="Brown J."/>
            <person name="Cutler M."/>
            <person name="Kelly L."/>
            <person name="Polz M.F."/>
        </authorList>
    </citation>
    <scope>NUCLEOTIDE SEQUENCE [LARGE SCALE GENOMIC DNA]</scope>
    <source>
        <strain evidence="13">10N.286.55.C1</strain>
    </source>
</reference>
<comment type="caution">
    <text evidence="12">The sequence shown here is derived from an EMBL/GenBank/DDBJ whole genome shotgun (WGS) entry which is preliminary data.</text>
</comment>
<organism evidence="12 13">
    <name type="scientific">Vibrio lentus</name>
    <dbReference type="NCBI Taxonomy" id="136468"/>
    <lineage>
        <taxon>Bacteria</taxon>
        <taxon>Pseudomonadati</taxon>
        <taxon>Pseudomonadota</taxon>
        <taxon>Gammaproteobacteria</taxon>
        <taxon>Vibrionales</taxon>
        <taxon>Vibrionaceae</taxon>
        <taxon>Vibrio</taxon>
    </lineage>
</organism>
<dbReference type="NCBIfam" id="TIGR01843">
    <property type="entry name" value="type_I_hlyD"/>
    <property type="match status" value="1"/>
</dbReference>
<dbReference type="EMBL" id="MCSI01000005">
    <property type="protein sequence ID" value="PME74991.1"/>
    <property type="molecule type" value="Genomic_DNA"/>
</dbReference>
<dbReference type="Pfam" id="PF26002">
    <property type="entry name" value="Beta-barrel_AprE"/>
    <property type="match status" value="1"/>
</dbReference>
<evidence type="ECO:0000256" key="8">
    <source>
        <dbReference type="ARBA" id="ARBA00023136"/>
    </source>
</evidence>
<dbReference type="PRINTS" id="PR01490">
    <property type="entry name" value="RTXTOXIND"/>
</dbReference>
<dbReference type="RefSeq" id="WP_102266651.1">
    <property type="nucleotide sequence ID" value="NZ_MCSH01000043.1"/>
</dbReference>
<feature type="domain" description="AprE-like beta-barrel" evidence="11">
    <location>
        <begin position="359"/>
        <end position="446"/>
    </location>
</feature>
<dbReference type="PROSITE" id="PS00543">
    <property type="entry name" value="HLYD_FAMILY"/>
    <property type="match status" value="1"/>
</dbReference>
<name>A0A2N7C767_9VIBR</name>
<evidence type="ECO:0000259" key="10">
    <source>
        <dbReference type="Pfam" id="PF25988"/>
    </source>
</evidence>
<feature type="domain" description="CyaD-like alpha-helical hairpin" evidence="10">
    <location>
        <begin position="116"/>
        <end position="317"/>
    </location>
</feature>
<keyword evidence="5 9" id="KW-0997">Cell inner membrane</keyword>
<dbReference type="Gene3D" id="2.40.30.170">
    <property type="match status" value="1"/>
</dbReference>
<accession>A0A2N7C767</accession>
<evidence type="ECO:0000256" key="5">
    <source>
        <dbReference type="ARBA" id="ARBA00022519"/>
    </source>
</evidence>
<evidence type="ECO:0000256" key="2">
    <source>
        <dbReference type="ARBA" id="ARBA00009477"/>
    </source>
</evidence>
<evidence type="ECO:0000256" key="9">
    <source>
        <dbReference type="RuleBase" id="RU365093"/>
    </source>
</evidence>
<dbReference type="InterPro" id="IPR058982">
    <property type="entry name" value="Beta-barrel_AprE"/>
</dbReference>
<dbReference type="PANTHER" id="PTHR30386:SF27">
    <property type="entry name" value="MEMBRANE FUSION PROTEIN (MFP) FAMILY PROTEIN"/>
    <property type="match status" value="1"/>
</dbReference>
<protein>
    <recommendedName>
        <fullName evidence="9">Membrane fusion protein (MFP) family protein</fullName>
    </recommendedName>
</protein>
<comment type="similarity">
    <text evidence="2 9">Belongs to the membrane fusion protein (MFP) (TC 8.A.1) family.</text>
</comment>
<evidence type="ECO:0000256" key="7">
    <source>
        <dbReference type="ARBA" id="ARBA00022989"/>
    </source>
</evidence>
<dbReference type="AlphaFoldDB" id="A0A2N7C767"/>
<dbReference type="InterPro" id="IPR010129">
    <property type="entry name" value="T1SS_HlyD"/>
</dbReference>
<comment type="subcellular location">
    <subcellularLocation>
        <location evidence="1 9">Cell inner membrane</location>
        <topology evidence="1 9">Single-pass membrane protein</topology>
    </subcellularLocation>
</comment>
<proteinExistence type="inferred from homology"/>
<evidence type="ECO:0000256" key="1">
    <source>
        <dbReference type="ARBA" id="ARBA00004377"/>
    </source>
</evidence>
<dbReference type="SUPFAM" id="SSF111369">
    <property type="entry name" value="HlyD-like secretion proteins"/>
    <property type="match status" value="1"/>
</dbReference>
<sequence length="469" mass="52623">MRAWGILKDAWQNRDKLGDGNNSRDLAAFLPAALEIQETPPNPLARVLGWSLLSLFVIAIVWACLGEVNIVASAEGKIIPSSKVKQIQPLDKSVVKNILVREGQYVKQGEPLIEFDSTLTSADVKRLNVELHSARLNLAGSQALLALLTQEVSKTNVDLASLTFPAVVNASPVEIDLHKRLLLQQWLKYRAQWQALQSNLLKVQAEQTASEEAIGKFEQTLPIITKRVNAIKRLHSQNYASENDYLKLEQDRIQSTYELSAERQKFKQFQASESEIKQQIKTLKAQTSVTELTKIPQLQQQIASLKEELAKAVDRNKKQILYAPVSGQVQELTIGTVGGVVTEAQQLMLIVPDKVQLDVEVFLENKDIGFVREQMLAEIKIHTFPFTKYGVIDGEVMSISDDATVDEERGLIYGMRLNIKQSTLIVEGKEVKLMPGMAVTAEVQTGKRRIIEFFIAPLLRYSQESIRER</sequence>
<evidence type="ECO:0000259" key="11">
    <source>
        <dbReference type="Pfam" id="PF26002"/>
    </source>
</evidence>
<evidence type="ECO:0000256" key="4">
    <source>
        <dbReference type="ARBA" id="ARBA00022475"/>
    </source>
</evidence>
<evidence type="ECO:0000313" key="13">
    <source>
        <dbReference type="Proteomes" id="UP000235778"/>
    </source>
</evidence>
<dbReference type="PANTHER" id="PTHR30386">
    <property type="entry name" value="MEMBRANE FUSION SUBUNIT OF EMRAB-TOLC MULTIDRUG EFFLUX PUMP"/>
    <property type="match status" value="1"/>
</dbReference>